<feature type="domain" description="Putative Flp pilus-assembly TadG-like N-terminal" evidence="1">
    <location>
        <begin position="18"/>
        <end position="61"/>
    </location>
</feature>
<dbReference type="Proteomes" id="UP000321571">
    <property type="component" value="Unassembled WGS sequence"/>
</dbReference>
<proteinExistence type="predicted"/>
<dbReference type="InterPro" id="IPR028087">
    <property type="entry name" value="Tad_N"/>
</dbReference>
<name>A0A5C8NNT1_9ACTN</name>
<dbReference type="EMBL" id="VDUX01000002">
    <property type="protein sequence ID" value="TXL62133.1"/>
    <property type="molecule type" value="Genomic_DNA"/>
</dbReference>
<reference evidence="2 3" key="1">
    <citation type="submission" date="2019-06" db="EMBL/GenBank/DDBJ databases">
        <title>Aeromicrobium sp. nov., isolated from a maize field.</title>
        <authorList>
            <person name="Lin S.-Y."/>
            <person name="Tsai C.-F."/>
            <person name="Young C.-C."/>
        </authorList>
    </citation>
    <scope>NUCLEOTIDE SEQUENCE [LARGE SCALE GENOMIC DNA]</scope>
    <source>
        <strain evidence="2 3">CC-CFT486</strain>
    </source>
</reference>
<protein>
    <submittedName>
        <fullName evidence="2">Pilus assembly protein</fullName>
    </submittedName>
</protein>
<evidence type="ECO:0000313" key="2">
    <source>
        <dbReference type="EMBL" id="TXL62133.1"/>
    </source>
</evidence>
<organism evidence="2 3">
    <name type="scientific">Aeromicrobium terrae</name>
    <dbReference type="NCBI Taxonomy" id="2498846"/>
    <lineage>
        <taxon>Bacteria</taxon>
        <taxon>Bacillati</taxon>
        <taxon>Actinomycetota</taxon>
        <taxon>Actinomycetes</taxon>
        <taxon>Propionibacteriales</taxon>
        <taxon>Nocardioidaceae</taxon>
        <taxon>Aeromicrobium</taxon>
    </lineage>
</organism>
<evidence type="ECO:0000259" key="1">
    <source>
        <dbReference type="Pfam" id="PF13400"/>
    </source>
</evidence>
<dbReference type="OrthoDB" id="3748070at2"/>
<dbReference type="Pfam" id="PF13400">
    <property type="entry name" value="Tad"/>
    <property type="match status" value="1"/>
</dbReference>
<accession>A0A5C8NNT1</accession>
<dbReference type="AlphaFoldDB" id="A0A5C8NNT1"/>
<gene>
    <name evidence="2" type="ORF">FHP06_05335</name>
</gene>
<comment type="caution">
    <text evidence="2">The sequence shown here is derived from an EMBL/GenBank/DDBJ whole genome shotgun (WGS) entry which is preliminary data.</text>
</comment>
<sequence>MRRVTDWFRRPRSERGVSALLFALIGVVLIGATGLGVDTANLTMQRSRAQHGADAAAFAVAYDCIAGDAAKCSVAGGTATATSLAIPNLRIDGGAVSGLATSVPSGVSLDSTQVTIRVARTVDNSFISVFPEWATSTVTANATARWSKHVVKATVIPFAVSLCEYVEARAAGLNTTTFVSSDENDNLKDFGNGDKESWLDDNDMLKSCSAPSGVGGSLPGAVHTVRGGFWFSVHGNNICNGKTDPEVFEKVDDVQGANETCTKKWADDVAPKGTILLLAIHAPTQNYRYGGAKTKGAVGTGNGTPDDNPTKFATQIVGFAPFKVAGWCLGKPAACGGDSTGGRIGLLGAFIDSAKEFPDAEYGNEGAEFGAIKVELID</sequence>
<keyword evidence="3" id="KW-1185">Reference proteome</keyword>
<evidence type="ECO:0000313" key="3">
    <source>
        <dbReference type="Proteomes" id="UP000321571"/>
    </source>
</evidence>